<protein>
    <submittedName>
        <fullName evidence="4">Cytosine/adenosine deaminase</fullName>
    </submittedName>
</protein>
<dbReference type="PANTHER" id="PTHR43794">
    <property type="entry name" value="AMINOHYDROLASE SSNA-RELATED"/>
    <property type="match status" value="1"/>
</dbReference>
<keyword evidence="5" id="KW-1185">Reference proteome</keyword>
<accession>A0A1K2HTM8</accession>
<dbReference type="Pfam" id="PF01979">
    <property type="entry name" value="Amidohydro_1"/>
    <property type="match status" value="1"/>
</dbReference>
<dbReference type="AlphaFoldDB" id="A0A1K2HTM8"/>
<evidence type="ECO:0000313" key="4">
    <source>
        <dbReference type="EMBL" id="SFZ81549.1"/>
    </source>
</evidence>
<evidence type="ECO:0000259" key="3">
    <source>
        <dbReference type="Pfam" id="PF01979"/>
    </source>
</evidence>
<proteinExistence type="inferred from homology"/>
<dbReference type="InterPro" id="IPR011059">
    <property type="entry name" value="Metal-dep_hydrolase_composite"/>
</dbReference>
<evidence type="ECO:0000256" key="2">
    <source>
        <dbReference type="ARBA" id="ARBA00022801"/>
    </source>
</evidence>
<dbReference type="InterPro" id="IPR050287">
    <property type="entry name" value="MTA/SAH_deaminase"/>
</dbReference>
<dbReference type="InterPro" id="IPR006680">
    <property type="entry name" value="Amidohydro-rel"/>
</dbReference>
<name>A0A1K2HTM8_9HYPH</name>
<dbReference type="OrthoDB" id="9796020at2"/>
<dbReference type="Proteomes" id="UP000183447">
    <property type="component" value="Unassembled WGS sequence"/>
</dbReference>
<dbReference type="Gene3D" id="2.30.40.10">
    <property type="entry name" value="Urease, subunit C, domain 1"/>
    <property type="match status" value="1"/>
</dbReference>
<dbReference type="STRING" id="665118.SAMN02983003_0559"/>
<comment type="similarity">
    <text evidence="1">Belongs to the metallo-dependent hydrolases superfamily. ATZ/TRZ family.</text>
</comment>
<organism evidence="4 5">
    <name type="scientific">Devosia enhydra</name>
    <dbReference type="NCBI Taxonomy" id="665118"/>
    <lineage>
        <taxon>Bacteria</taxon>
        <taxon>Pseudomonadati</taxon>
        <taxon>Pseudomonadota</taxon>
        <taxon>Alphaproteobacteria</taxon>
        <taxon>Hyphomicrobiales</taxon>
        <taxon>Devosiaceae</taxon>
        <taxon>Devosia</taxon>
    </lineage>
</organism>
<dbReference type="Gene3D" id="3.20.20.140">
    <property type="entry name" value="Metal-dependent hydrolases"/>
    <property type="match status" value="1"/>
</dbReference>
<dbReference type="PANTHER" id="PTHR43794:SF11">
    <property type="entry name" value="AMIDOHYDROLASE-RELATED DOMAIN-CONTAINING PROTEIN"/>
    <property type="match status" value="1"/>
</dbReference>
<dbReference type="GO" id="GO:0016810">
    <property type="term" value="F:hydrolase activity, acting on carbon-nitrogen (but not peptide) bonds"/>
    <property type="evidence" value="ECO:0007669"/>
    <property type="project" value="InterPro"/>
</dbReference>
<feature type="domain" description="Amidohydrolase-related" evidence="3">
    <location>
        <begin position="57"/>
        <end position="384"/>
    </location>
</feature>
<dbReference type="SUPFAM" id="SSF51338">
    <property type="entry name" value="Composite domain of metallo-dependent hydrolases"/>
    <property type="match status" value="1"/>
</dbReference>
<keyword evidence="2" id="KW-0378">Hydrolase</keyword>
<evidence type="ECO:0000313" key="5">
    <source>
        <dbReference type="Proteomes" id="UP000183447"/>
    </source>
</evidence>
<gene>
    <name evidence="4" type="ORF">SAMN02983003_0559</name>
</gene>
<sequence length="402" mass="41184">MPTLLTDGYVVTMDARRTIHEPGFVLADDTGKIAAVGPLSACPEVAGAARFDLRGHIVVPGLIDLYHRPWTQLFPGGAPAEAAGAALSVEDHQRAASLAGAALVAGGVTTVVATLPVGASDKAGPVREAMAASGLRVVMAVSDPAAAEAGDLVLVETDLLARREGRATEATIWAACRAARERGLKVLSRLWPDGATEAQMLAARAAIGRSTAQHLMEMSALDDGWIVVSPLGLDDMGRMLVKESGGAVVGLPVAEAASGTGTTDLSALARLGVTCGLGTDGPGRSFTTDMIEQMKYAIMSQNSLALDVLSMSAERALEMATVNAARALGRDSMVGAIAPGLAADIAAFDMRGYHFGVHAKPISGLITCAKPSDAALVLCAGRVVHERARASAAARRPGLARA</sequence>
<dbReference type="SUPFAM" id="SSF51556">
    <property type="entry name" value="Metallo-dependent hydrolases"/>
    <property type="match status" value="1"/>
</dbReference>
<dbReference type="EMBL" id="FPKU01000001">
    <property type="protein sequence ID" value="SFZ81549.1"/>
    <property type="molecule type" value="Genomic_DNA"/>
</dbReference>
<reference evidence="4 5" key="1">
    <citation type="submission" date="2016-11" db="EMBL/GenBank/DDBJ databases">
        <authorList>
            <person name="Jaros S."/>
            <person name="Januszkiewicz K."/>
            <person name="Wedrychowicz H."/>
        </authorList>
    </citation>
    <scope>NUCLEOTIDE SEQUENCE [LARGE SCALE GENOMIC DNA]</scope>
    <source>
        <strain evidence="4 5">ATCC 23634</strain>
    </source>
</reference>
<dbReference type="InterPro" id="IPR032466">
    <property type="entry name" value="Metal_Hydrolase"/>
</dbReference>
<dbReference type="RefSeq" id="WP_072338865.1">
    <property type="nucleotide sequence ID" value="NZ_FPKU01000001.1"/>
</dbReference>
<evidence type="ECO:0000256" key="1">
    <source>
        <dbReference type="ARBA" id="ARBA00006745"/>
    </source>
</evidence>